<evidence type="ECO:0000256" key="3">
    <source>
        <dbReference type="ARBA" id="ARBA00023082"/>
    </source>
</evidence>
<name>A0A1K1SJZ9_9BACT</name>
<keyword evidence="10" id="KW-1185">Reference proteome</keyword>
<evidence type="ECO:0000313" key="7">
    <source>
        <dbReference type="EMBL" id="SFW84484.1"/>
    </source>
</evidence>
<protein>
    <submittedName>
        <fullName evidence="7 8">RNA polymerase sigma-70 factor</fullName>
    </submittedName>
</protein>
<dbReference type="NCBIfam" id="TIGR02937">
    <property type="entry name" value="sigma70-ECF"/>
    <property type="match status" value="1"/>
</dbReference>
<dbReference type="InterPro" id="IPR014327">
    <property type="entry name" value="RNA_pol_sigma70_bacteroid"/>
</dbReference>
<reference evidence="8 10" key="2">
    <citation type="submission" date="2023-11" db="EMBL/GenBank/DDBJ databases">
        <title>MicrobeMod: A computational toolkit for identifying prokaryotic methylation and restriction-modification with nanopore sequencing.</title>
        <authorList>
            <person name="Crits-Christoph A."/>
            <person name="Kang S.C."/>
            <person name="Lee H."/>
            <person name="Ostrov N."/>
        </authorList>
    </citation>
    <scope>NUCLEOTIDE SEQUENCE [LARGE SCALE GENOMIC DNA]</scope>
    <source>
        <strain evidence="8 10">ATCC 23090</strain>
    </source>
</reference>
<evidence type="ECO:0000313" key="10">
    <source>
        <dbReference type="Proteomes" id="UP001326715"/>
    </source>
</evidence>
<dbReference type="EMBL" id="CP140154">
    <property type="protein sequence ID" value="WQG89886.1"/>
    <property type="molecule type" value="Genomic_DNA"/>
</dbReference>
<keyword evidence="3" id="KW-0731">Sigma factor</keyword>
<comment type="similarity">
    <text evidence="1">Belongs to the sigma-70 factor family. ECF subfamily.</text>
</comment>
<reference evidence="7 9" key="1">
    <citation type="submission" date="2016-11" db="EMBL/GenBank/DDBJ databases">
        <authorList>
            <person name="Jaros S."/>
            <person name="Januszkiewicz K."/>
            <person name="Wedrychowicz H."/>
        </authorList>
    </citation>
    <scope>NUCLEOTIDE SEQUENCE [LARGE SCALE GENOMIC DNA]</scope>
    <source>
        <strain evidence="7 9">DSM 784</strain>
    </source>
</reference>
<dbReference type="InterPro" id="IPR013324">
    <property type="entry name" value="RNA_pol_sigma_r3/r4-like"/>
</dbReference>
<dbReference type="CDD" id="cd06171">
    <property type="entry name" value="Sigma70_r4"/>
    <property type="match status" value="1"/>
</dbReference>
<dbReference type="Gene3D" id="1.10.10.10">
    <property type="entry name" value="Winged helix-like DNA-binding domain superfamily/Winged helix DNA-binding domain"/>
    <property type="match status" value="1"/>
</dbReference>
<sequence>MAKPDIALESLSDQQLLQLLAGGSQPSYTVIYARYSEVLFRHACNMLEDRAEAEDVIQEVFLMLWTKRSEVAAAKTLSAYLYTSVRNRILNHITHQKVVDKYLDSMRNYMEAGAYTADELLRGKELAAVIERELEAMPPKMREIFLMSRNEQLSHKSIGELLNISDKTVKQQVYKAVKQLRGRVENFLKVIPLLL</sequence>
<evidence type="ECO:0000256" key="2">
    <source>
        <dbReference type="ARBA" id="ARBA00023015"/>
    </source>
</evidence>
<dbReference type="Proteomes" id="UP000183788">
    <property type="component" value="Unassembled WGS sequence"/>
</dbReference>
<dbReference type="InterPro" id="IPR036388">
    <property type="entry name" value="WH-like_DNA-bd_sf"/>
</dbReference>
<organism evidence="7 9">
    <name type="scientific">Chitinophaga sancti</name>
    <dbReference type="NCBI Taxonomy" id="1004"/>
    <lineage>
        <taxon>Bacteria</taxon>
        <taxon>Pseudomonadati</taxon>
        <taxon>Bacteroidota</taxon>
        <taxon>Chitinophagia</taxon>
        <taxon>Chitinophagales</taxon>
        <taxon>Chitinophagaceae</taxon>
        <taxon>Chitinophaga</taxon>
    </lineage>
</organism>
<gene>
    <name evidence="7" type="ORF">SAMN05661012_05562</name>
    <name evidence="8" type="ORF">SR876_00125</name>
</gene>
<evidence type="ECO:0000256" key="4">
    <source>
        <dbReference type="ARBA" id="ARBA00023163"/>
    </source>
</evidence>
<dbReference type="GO" id="GO:0006352">
    <property type="term" value="P:DNA-templated transcription initiation"/>
    <property type="evidence" value="ECO:0007669"/>
    <property type="project" value="InterPro"/>
</dbReference>
<dbReference type="EMBL" id="FPIZ01000024">
    <property type="protein sequence ID" value="SFW84484.1"/>
    <property type="molecule type" value="Genomic_DNA"/>
</dbReference>
<accession>A0A1K1SJZ9</accession>
<feature type="domain" description="RNA polymerase sigma factor 70 region 4 type 2" evidence="6">
    <location>
        <begin position="130"/>
        <end position="180"/>
    </location>
</feature>
<dbReference type="SUPFAM" id="SSF88659">
    <property type="entry name" value="Sigma3 and sigma4 domains of RNA polymerase sigma factors"/>
    <property type="match status" value="1"/>
</dbReference>
<dbReference type="Proteomes" id="UP001326715">
    <property type="component" value="Chromosome"/>
</dbReference>
<dbReference type="InterPro" id="IPR007627">
    <property type="entry name" value="RNA_pol_sigma70_r2"/>
</dbReference>
<dbReference type="InterPro" id="IPR013249">
    <property type="entry name" value="RNA_pol_sigma70_r4_t2"/>
</dbReference>
<evidence type="ECO:0000313" key="9">
    <source>
        <dbReference type="Proteomes" id="UP000183788"/>
    </source>
</evidence>
<dbReference type="Pfam" id="PF08281">
    <property type="entry name" value="Sigma70_r4_2"/>
    <property type="match status" value="1"/>
</dbReference>
<dbReference type="AlphaFoldDB" id="A0A1K1SJZ9"/>
<dbReference type="InterPro" id="IPR039425">
    <property type="entry name" value="RNA_pol_sigma-70-like"/>
</dbReference>
<keyword evidence="4" id="KW-0804">Transcription</keyword>
<feature type="domain" description="RNA polymerase sigma-70 region 2" evidence="5">
    <location>
        <begin position="31"/>
        <end position="97"/>
    </location>
</feature>
<proteinExistence type="inferred from homology"/>
<evidence type="ECO:0000259" key="5">
    <source>
        <dbReference type="Pfam" id="PF04542"/>
    </source>
</evidence>
<dbReference type="PANTHER" id="PTHR43133:SF46">
    <property type="entry name" value="RNA POLYMERASE SIGMA-70 FACTOR ECF SUBFAMILY"/>
    <property type="match status" value="1"/>
</dbReference>
<dbReference type="GO" id="GO:0003677">
    <property type="term" value="F:DNA binding"/>
    <property type="evidence" value="ECO:0007669"/>
    <property type="project" value="InterPro"/>
</dbReference>
<dbReference type="STRING" id="1004.SAMN05661012_05562"/>
<evidence type="ECO:0000256" key="1">
    <source>
        <dbReference type="ARBA" id="ARBA00010641"/>
    </source>
</evidence>
<evidence type="ECO:0000259" key="6">
    <source>
        <dbReference type="Pfam" id="PF08281"/>
    </source>
</evidence>
<dbReference type="RefSeq" id="WP_177318706.1">
    <property type="nucleotide sequence ID" value="NZ_CP139972.1"/>
</dbReference>
<evidence type="ECO:0000313" key="8">
    <source>
        <dbReference type="EMBL" id="WQG89886.1"/>
    </source>
</evidence>
<dbReference type="InterPro" id="IPR014284">
    <property type="entry name" value="RNA_pol_sigma-70_dom"/>
</dbReference>
<dbReference type="SUPFAM" id="SSF88946">
    <property type="entry name" value="Sigma2 domain of RNA polymerase sigma factors"/>
    <property type="match status" value="1"/>
</dbReference>
<keyword evidence="2" id="KW-0805">Transcription regulation</keyword>
<dbReference type="Pfam" id="PF04542">
    <property type="entry name" value="Sigma70_r2"/>
    <property type="match status" value="1"/>
</dbReference>
<dbReference type="InterPro" id="IPR013325">
    <property type="entry name" value="RNA_pol_sigma_r2"/>
</dbReference>
<dbReference type="NCBIfam" id="TIGR02985">
    <property type="entry name" value="Sig70_bacteroi1"/>
    <property type="match status" value="1"/>
</dbReference>
<dbReference type="GO" id="GO:0016987">
    <property type="term" value="F:sigma factor activity"/>
    <property type="evidence" value="ECO:0007669"/>
    <property type="project" value="UniProtKB-KW"/>
</dbReference>
<dbReference type="PANTHER" id="PTHR43133">
    <property type="entry name" value="RNA POLYMERASE ECF-TYPE SIGMA FACTO"/>
    <property type="match status" value="1"/>
</dbReference>
<dbReference type="Gene3D" id="1.10.1740.10">
    <property type="match status" value="1"/>
</dbReference>